<gene>
    <name evidence="1" type="ORF">TrLO_g14478</name>
</gene>
<proteinExistence type="predicted"/>
<sequence length="74" mass="8402">MRPPNNQFACVPPITNQAYESYDGDEGGGKKAKIIVEEDFSELTGDPVFEERFRGDYESISEVTPVREQKLTFK</sequence>
<name>A0A9W7A7Q4_9STRA</name>
<evidence type="ECO:0000313" key="1">
    <source>
        <dbReference type="EMBL" id="GMH65671.1"/>
    </source>
</evidence>
<dbReference type="Proteomes" id="UP001165122">
    <property type="component" value="Unassembled WGS sequence"/>
</dbReference>
<accession>A0A9W7A7Q4</accession>
<organism evidence="1 2">
    <name type="scientific">Triparma laevis f. longispina</name>
    <dbReference type="NCBI Taxonomy" id="1714387"/>
    <lineage>
        <taxon>Eukaryota</taxon>
        <taxon>Sar</taxon>
        <taxon>Stramenopiles</taxon>
        <taxon>Ochrophyta</taxon>
        <taxon>Bolidophyceae</taxon>
        <taxon>Parmales</taxon>
        <taxon>Triparmaceae</taxon>
        <taxon>Triparma</taxon>
    </lineage>
</organism>
<comment type="caution">
    <text evidence="1">The sequence shown here is derived from an EMBL/GenBank/DDBJ whole genome shotgun (WGS) entry which is preliminary data.</text>
</comment>
<dbReference type="AlphaFoldDB" id="A0A9W7A7Q4"/>
<keyword evidence="2" id="KW-1185">Reference proteome</keyword>
<reference evidence="2" key="1">
    <citation type="journal article" date="2023" name="Commun. Biol.">
        <title>Genome analysis of Parmales, the sister group of diatoms, reveals the evolutionary specialization of diatoms from phago-mixotrophs to photoautotrophs.</title>
        <authorList>
            <person name="Ban H."/>
            <person name="Sato S."/>
            <person name="Yoshikawa S."/>
            <person name="Yamada K."/>
            <person name="Nakamura Y."/>
            <person name="Ichinomiya M."/>
            <person name="Sato N."/>
            <person name="Blanc-Mathieu R."/>
            <person name="Endo H."/>
            <person name="Kuwata A."/>
            <person name="Ogata H."/>
        </authorList>
    </citation>
    <scope>NUCLEOTIDE SEQUENCE [LARGE SCALE GENOMIC DNA]</scope>
    <source>
        <strain evidence="2">NIES 3700</strain>
    </source>
</reference>
<protein>
    <submittedName>
        <fullName evidence="1">Uncharacterized protein</fullName>
    </submittedName>
</protein>
<dbReference type="EMBL" id="BRXW01000554">
    <property type="protein sequence ID" value="GMH65671.1"/>
    <property type="molecule type" value="Genomic_DNA"/>
</dbReference>
<evidence type="ECO:0000313" key="2">
    <source>
        <dbReference type="Proteomes" id="UP001165122"/>
    </source>
</evidence>